<feature type="transmembrane region" description="Helical" evidence="2">
    <location>
        <begin position="12"/>
        <end position="32"/>
    </location>
</feature>
<sequence>MDQVQGNPALVNIFIALQITGTLGFFLILLTAFLSPQVFRHPTWFSFCLSWIVWGVSFSLLFFAGQQTHVTSQSLCIAQSALVYAVPVLTGLTSVALVVYLLLNVLSALLSRTAAKPHFVMFLLVCIPWLLGGAAFMSFLLYAIKHPSDVQLNHNGTYCGIVNSYLPKITAVTSTCLAVTIVILEILIGIILYRHKSYIHGFPQSVSLATQLALFTTVALSAAGIGLVFVATRTRGAVFDIMMSAVLLAASVIFGSQRDILLTWMFWRPRSSALWPTQRTGWSSGELSSIESTGTVGRPQ</sequence>
<keyword evidence="2" id="KW-0812">Transmembrane</keyword>
<accession>A0A9P5X8N4</accession>
<name>A0A9P5X8N4_9AGAR</name>
<evidence type="ECO:0000313" key="3">
    <source>
        <dbReference type="EMBL" id="KAF9445361.1"/>
    </source>
</evidence>
<dbReference type="EMBL" id="MU151306">
    <property type="protein sequence ID" value="KAF9445361.1"/>
    <property type="molecule type" value="Genomic_DNA"/>
</dbReference>
<evidence type="ECO:0000256" key="1">
    <source>
        <dbReference type="SAM" id="MobiDB-lite"/>
    </source>
</evidence>
<feature type="transmembrane region" description="Helical" evidence="2">
    <location>
        <begin position="44"/>
        <end position="64"/>
    </location>
</feature>
<protein>
    <submittedName>
        <fullName evidence="3">Uncharacterized protein</fullName>
    </submittedName>
</protein>
<reference evidence="3" key="1">
    <citation type="submission" date="2020-11" db="EMBL/GenBank/DDBJ databases">
        <authorList>
            <consortium name="DOE Joint Genome Institute"/>
            <person name="Ahrendt S."/>
            <person name="Riley R."/>
            <person name="Andreopoulos W."/>
            <person name="Labutti K."/>
            <person name="Pangilinan J."/>
            <person name="Ruiz-Duenas F.J."/>
            <person name="Barrasa J.M."/>
            <person name="Sanchez-Garcia M."/>
            <person name="Camarero S."/>
            <person name="Miyauchi S."/>
            <person name="Serrano A."/>
            <person name="Linde D."/>
            <person name="Babiker R."/>
            <person name="Drula E."/>
            <person name="Ayuso-Fernandez I."/>
            <person name="Pacheco R."/>
            <person name="Padilla G."/>
            <person name="Ferreira P."/>
            <person name="Barriuso J."/>
            <person name="Kellner H."/>
            <person name="Castanera R."/>
            <person name="Alfaro M."/>
            <person name="Ramirez L."/>
            <person name="Pisabarro A.G."/>
            <person name="Kuo A."/>
            <person name="Tritt A."/>
            <person name="Lipzen A."/>
            <person name="He G."/>
            <person name="Yan M."/>
            <person name="Ng V."/>
            <person name="Cullen D."/>
            <person name="Martin F."/>
            <person name="Rosso M.-N."/>
            <person name="Henrissat B."/>
            <person name="Hibbett D."/>
            <person name="Martinez A.T."/>
            <person name="Grigoriev I.V."/>
        </authorList>
    </citation>
    <scope>NUCLEOTIDE SEQUENCE</scope>
    <source>
        <strain evidence="3">MF-IS2</strain>
    </source>
</reference>
<keyword evidence="2" id="KW-0472">Membrane</keyword>
<evidence type="ECO:0000256" key="2">
    <source>
        <dbReference type="SAM" id="Phobius"/>
    </source>
</evidence>
<feature type="transmembrane region" description="Helical" evidence="2">
    <location>
        <begin position="205"/>
        <end position="231"/>
    </location>
</feature>
<keyword evidence="4" id="KW-1185">Reference proteome</keyword>
<keyword evidence="2" id="KW-1133">Transmembrane helix</keyword>
<evidence type="ECO:0000313" key="4">
    <source>
        <dbReference type="Proteomes" id="UP000807342"/>
    </source>
</evidence>
<feature type="transmembrane region" description="Helical" evidence="2">
    <location>
        <begin position="84"/>
        <end position="107"/>
    </location>
</feature>
<dbReference type="OrthoDB" id="2988301at2759"/>
<feature type="region of interest" description="Disordered" evidence="1">
    <location>
        <begin position="276"/>
        <end position="300"/>
    </location>
</feature>
<feature type="transmembrane region" description="Helical" evidence="2">
    <location>
        <begin position="237"/>
        <end position="255"/>
    </location>
</feature>
<organism evidence="3 4">
    <name type="scientific">Macrolepiota fuliginosa MF-IS2</name>
    <dbReference type="NCBI Taxonomy" id="1400762"/>
    <lineage>
        <taxon>Eukaryota</taxon>
        <taxon>Fungi</taxon>
        <taxon>Dikarya</taxon>
        <taxon>Basidiomycota</taxon>
        <taxon>Agaricomycotina</taxon>
        <taxon>Agaricomycetes</taxon>
        <taxon>Agaricomycetidae</taxon>
        <taxon>Agaricales</taxon>
        <taxon>Agaricineae</taxon>
        <taxon>Agaricaceae</taxon>
        <taxon>Macrolepiota</taxon>
    </lineage>
</organism>
<dbReference type="AlphaFoldDB" id="A0A9P5X8N4"/>
<gene>
    <name evidence="3" type="ORF">P691DRAFT_735097</name>
</gene>
<proteinExistence type="predicted"/>
<comment type="caution">
    <text evidence="3">The sequence shown here is derived from an EMBL/GenBank/DDBJ whole genome shotgun (WGS) entry which is preliminary data.</text>
</comment>
<feature type="transmembrane region" description="Helical" evidence="2">
    <location>
        <begin position="119"/>
        <end position="144"/>
    </location>
</feature>
<dbReference type="Proteomes" id="UP000807342">
    <property type="component" value="Unassembled WGS sequence"/>
</dbReference>
<feature type="transmembrane region" description="Helical" evidence="2">
    <location>
        <begin position="171"/>
        <end position="193"/>
    </location>
</feature>